<evidence type="ECO:0000313" key="3">
    <source>
        <dbReference type="Proteomes" id="UP000076632"/>
    </source>
</evidence>
<keyword evidence="3" id="KW-1185">Reference proteome</keyword>
<feature type="transmembrane region" description="Helical" evidence="1">
    <location>
        <begin position="16"/>
        <end position="35"/>
    </location>
</feature>
<reference evidence="2 3" key="1">
    <citation type="journal article" date="2016" name="Fungal Biol.">
        <title>The genome of Xylona heveae provides a window into fungal endophytism.</title>
        <authorList>
            <person name="Gazis R."/>
            <person name="Kuo A."/>
            <person name="Riley R."/>
            <person name="LaButti K."/>
            <person name="Lipzen A."/>
            <person name="Lin J."/>
            <person name="Amirebrahimi M."/>
            <person name="Hesse C.N."/>
            <person name="Spatafora J.W."/>
            <person name="Henrissat B."/>
            <person name="Hainaut M."/>
            <person name="Grigoriev I.V."/>
            <person name="Hibbett D.S."/>
        </authorList>
    </citation>
    <scope>NUCLEOTIDE SEQUENCE [LARGE SCALE GENOMIC DNA]</scope>
    <source>
        <strain evidence="2 3">TC161</strain>
    </source>
</reference>
<keyword evidence="1" id="KW-0812">Transmembrane</keyword>
<gene>
    <name evidence="2" type="ORF">L228DRAFT_56292</name>
</gene>
<dbReference type="EMBL" id="KV407471">
    <property type="protein sequence ID" value="KZF18796.1"/>
    <property type="molecule type" value="Genomic_DNA"/>
</dbReference>
<sequence length="92" mass="10286">MPLLPSSLPSTAKPTLITFNFCFMAALSWIFQCMVDEYCAGMMNSYLPLQALFSPRHDEWSPSLSSCGVLSYKRASGPRQEGLLPFPLCYIL</sequence>
<evidence type="ECO:0000256" key="1">
    <source>
        <dbReference type="SAM" id="Phobius"/>
    </source>
</evidence>
<dbReference type="AlphaFoldDB" id="A0A164Z7W1"/>
<evidence type="ECO:0000313" key="2">
    <source>
        <dbReference type="EMBL" id="KZF18796.1"/>
    </source>
</evidence>
<proteinExistence type="predicted"/>
<keyword evidence="1" id="KW-1133">Transmembrane helix</keyword>
<name>A0A164Z7W1_XYLHT</name>
<keyword evidence="1" id="KW-0472">Membrane</keyword>
<organism evidence="2 3">
    <name type="scientific">Xylona heveae (strain CBS 132557 / TC161)</name>
    <dbReference type="NCBI Taxonomy" id="1328760"/>
    <lineage>
        <taxon>Eukaryota</taxon>
        <taxon>Fungi</taxon>
        <taxon>Dikarya</taxon>
        <taxon>Ascomycota</taxon>
        <taxon>Pezizomycotina</taxon>
        <taxon>Xylonomycetes</taxon>
        <taxon>Xylonales</taxon>
        <taxon>Xylonaceae</taxon>
        <taxon>Xylona</taxon>
    </lineage>
</organism>
<dbReference type="InParanoid" id="A0A164Z7W1"/>
<dbReference type="RefSeq" id="XP_018184351.1">
    <property type="nucleotide sequence ID" value="XM_018336702.1"/>
</dbReference>
<dbReference type="Proteomes" id="UP000076632">
    <property type="component" value="Unassembled WGS sequence"/>
</dbReference>
<accession>A0A164Z7W1</accession>
<dbReference type="GeneID" id="28901839"/>
<protein>
    <submittedName>
        <fullName evidence="2">Uncharacterized protein</fullName>
    </submittedName>
</protein>